<dbReference type="PANTHER" id="PTHR44688">
    <property type="entry name" value="DNA-BINDING TRANSCRIPTIONAL ACTIVATOR DEVR_DOSR"/>
    <property type="match status" value="1"/>
</dbReference>
<evidence type="ECO:0000256" key="2">
    <source>
        <dbReference type="ARBA" id="ARBA00023125"/>
    </source>
</evidence>
<reference evidence="6" key="1">
    <citation type="journal article" date="2019" name="Int. J. Syst. Evol. Microbiol.">
        <title>The Global Catalogue of Microorganisms (GCM) 10K type strain sequencing project: providing services to taxonomists for standard genome sequencing and annotation.</title>
        <authorList>
            <consortium name="The Broad Institute Genomics Platform"/>
            <consortium name="The Broad Institute Genome Sequencing Center for Infectious Disease"/>
            <person name="Wu L."/>
            <person name="Ma J."/>
        </authorList>
    </citation>
    <scope>NUCLEOTIDE SEQUENCE [LARGE SCALE GENOMIC DNA]</scope>
    <source>
        <strain evidence="6">CGMCC 4.7638</strain>
    </source>
</reference>
<dbReference type="CDD" id="cd06170">
    <property type="entry name" value="LuxR_C_like"/>
    <property type="match status" value="1"/>
</dbReference>
<accession>A0ABW5HSL5</accession>
<keyword evidence="2" id="KW-0238">DNA-binding</keyword>
<evidence type="ECO:0000256" key="3">
    <source>
        <dbReference type="ARBA" id="ARBA00023163"/>
    </source>
</evidence>
<comment type="caution">
    <text evidence="5">The sequence shown here is derived from an EMBL/GenBank/DDBJ whole genome shotgun (WGS) entry which is preliminary data.</text>
</comment>
<proteinExistence type="predicted"/>
<evidence type="ECO:0000256" key="1">
    <source>
        <dbReference type="ARBA" id="ARBA00023015"/>
    </source>
</evidence>
<evidence type="ECO:0000313" key="6">
    <source>
        <dbReference type="Proteomes" id="UP001597542"/>
    </source>
</evidence>
<organism evidence="5 6">
    <name type="scientific">Amycolatopsis albidoflavus</name>
    <dbReference type="NCBI Taxonomy" id="102226"/>
    <lineage>
        <taxon>Bacteria</taxon>
        <taxon>Bacillati</taxon>
        <taxon>Actinomycetota</taxon>
        <taxon>Actinomycetes</taxon>
        <taxon>Pseudonocardiales</taxon>
        <taxon>Pseudonocardiaceae</taxon>
        <taxon>Amycolatopsis</taxon>
    </lineage>
</organism>
<gene>
    <name evidence="5" type="ORF">ACFSUT_05570</name>
</gene>
<dbReference type="Gene3D" id="3.40.50.2300">
    <property type="match status" value="1"/>
</dbReference>
<protein>
    <submittedName>
        <fullName evidence="5">LuxR C-terminal-related transcriptional regulator</fullName>
    </submittedName>
</protein>
<dbReference type="SUPFAM" id="SSF46894">
    <property type="entry name" value="C-terminal effector domain of the bipartite response regulators"/>
    <property type="match status" value="1"/>
</dbReference>
<dbReference type="InterPro" id="IPR016032">
    <property type="entry name" value="Sig_transdc_resp-reg_C-effctor"/>
</dbReference>
<keyword evidence="6" id="KW-1185">Reference proteome</keyword>
<sequence length="208" mass="22674">MDKVRVTIRGLDALTVAGVAGQLDADTGIDVVEQPQRDAVDVVVLAMDRFSAEQVDLLRRTADELDKPIVLIANEVREVELVVAVECQTVAILSRAAATVEDRLAQCVRSAAADGAHLPPKLLAQLLEDTERLHREVLAPQGLSSSRLAPREVDVLRLMADGFDTAEIAVELSYSERTVKNIIYAITNRLNLRNRPQAVAYAMRAGVI</sequence>
<dbReference type="PROSITE" id="PS50043">
    <property type="entry name" value="HTH_LUXR_2"/>
    <property type="match status" value="1"/>
</dbReference>
<dbReference type="Pfam" id="PF00196">
    <property type="entry name" value="GerE"/>
    <property type="match status" value="1"/>
</dbReference>
<dbReference type="InterPro" id="IPR000792">
    <property type="entry name" value="Tscrpt_reg_LuxR_C"/>
</dbReference>
<keyword evidence="1" id="KW-0805">Transcription regulation</keyword>
<dbReference type="RefSeq" id="WP_344278041.1">
    <property type="nucleotide sequence ID" value="NZ_BAAAHV010000013.1"/>
</dbReference>
<name>A0ABW5HSL5_9PSEU</name>
<dbReference type="SMART" id="SM00421">
    <property type="entry name" value="HTH_LUXR"/>
    <property type="match status" value="1"/>
</dbReference>
<dbReference type="PROSITE" id="PS00622">
    <property type="entry name" value="HTH_LUXR_1"/>
    <property type="match status" value="1"/>
</dbReference>
<keyword evidence="3" id="KW-0804">Transcription</keyword>
<dbReference type="Proteomes" id="UP001597542">
    <property type="component" value="Unassembled WGS sequence"/>
</dbReference>
<dbReference type="EMBL" id="JBHUKQ010000004">
    <property type="protein sequence ID" value="MFD2479732.1"/>
    <property type="molecule type" value="Genomic_DNA"/>
</dbReference>
<dbReference type="PANTHER" id="PTHR44688:SF16">
    <property type="entry name" value="DNA-BINDING TRANSCRIPTIONAL ACTIVATOR DEVR_DOSR"/>
    <property type="match status" value="1"/>
</dbReference>
<evidence type="ECO:0000259" key="4">
    <source>
        <dbReference type="PROSITE" id="PS50043"/>
    </source>
</evidence>
<dbReference type="PRINTS" id="PR00038">
    <property type="entry name" value="HTHLUXR"/>
</dbReference>
<evidence type="ECO:0000313" key="5">
    <source>
        <dbReference type="EMBL" id="MFD2479732.1"/>
    </source>
</evidence>
<feature type="domain" description="HTH luxR-type" evidence="4">
    <location>
        <begin position="141"/>
        <end position="206"/>
    </location>
</feature>